<comment type="caution">
    <text evidence="11">The sequence shown here is derived from an EMBL/GenBank/DDBJ whole genome shotgun (WGS) entry which is preliminary data.</text>
</comment>
<comment type="subcellular location">
    <subcellularLocation>
        <location evidence="1">Cell membrane</location>
        <topology evidence="1">Multi-pass membrane protein</topology>
    </subcellularLocation>
</comment>
<dbReference type="InterPro" id="IPR006685">
    <property type="entry name" value="MscS_channel_2nd"/>
</dbReference>
<feature type="transmembrane region" description="Helical" evidence="7">
    <location>
        <begin position="596"/>
        <end position="617"/>
    </location>
</feature>
<dbReference type="InterPro" id="IPR052702">
    <property type="entry name" value="MscS-like_channel"/>
</dbReference>
<dbReference type="Gene3D" id="3.30.70.100">
    <property type="match status" value="1"/>
</dbReference>
<evidence type="ECO:0000256" key="2">
    <source>
        <dbReference type="ARBA" id="ARBA00008017"/>
    </source>
</evidence>
<evidence type="ECO:0000256" key="1">
    <source>
        <dbReference type="ARBA" id="ARBA00004651"/>
    </source>
</evidence>
<feature type="transmembrane region" description="Helical" evidence="7">
    <location>
        <begin position="317"/>
        <end position="339"/>
    </location>
</feature>
<dbReference type="PANTHER" id="PTHR30347:SF1">
    <property type="entry name" value="MECHANOSENSITIVE CHANNEL MSCK"/>
    <property type="match status" value="1"/>
</dbReference>
<feature type="transmembrane region" description="Helical" evidence="7">
    <location>
        <begin position="279"/>
        <end position="296"/>
    </location>
</feature>
<evidence type="ECO:0000313" key="11">
    <source>
        <dbReference type="EMBL" id="MBN7812398.1"/>
    </source>
</evidence>
<keyword evidence="6 7" id="KW-0472">Membrane</keyword>
<evidence type="ECO:0000259" key="10">
    <source>
        <dbReference type="Pfam" id="PF21082"/>
    </source>
</evidence>
<sequence>MKNHFSILTCFFLLLLMPSLAQERLAVTKTDSIMLSPKDSLIFVDSTLIQAEKAPSVKAPTLEDLIYKGRTYSLQANEIMLELQEQLDTTRLAEEIPTMEQTIESIRDRTKNPNSKFNFRYVTALMRILKSTEENNQQLDKIVQVRLDRLQYLDSLLGVIKKDDFFTYKIRDTLLLPTYSEEIDHLKANIHLLDSTIYRQELQAARYQSKLSSITIGIMELRRYVENNRTVLEKNLLKKEINFIWESYEIPSPKSIFHITLDSLQLNYLFLLRQLRTDLFTSFLAILILAASYLLVRHTLRRIREDKEYGKVILSRVKFLSEAPFSAVMVALLPLVFFMFDTGSVALLTFFMYILVFFSSVLIHKSFSLSVFVKWLVLVAIFVFFSISNLYWEIAYQERIYFQIGNVITLILLWQIPGKFKSEDKGEVSFLRRLRSLTMVFLTLGIIANIFGRFSLAKILSVAGVVGFIHAITLYFFIKVIMEIIYVIVENKKDADAFTTYIDFKGIQSRIRGFFMFLALLFWVTIFLHNLALSDYVYDSVSQFLSQERKLGATSFTFSSILLFGILIYASYILANNIAYFASLKDQKYSGNRTKRLGSSILLIRLGVLIVGFVIAATAAEIPLDKVTIVLGALSVGIGFGLQTIINNLVSGVILAFERPIQIGDDIEVGENSGQVKEVGIRASKILSYDGAEVVIPNGDLLSQSLINWTLSDKRRRIELIIGVAYDSDMQKVKSLIEEVLTRDRILKVPSPRVLMQNFNESSVDFRVLFWIESMDMMLEMRNEVMNAIFQVFKENDIEIPFPKRDLYIKGLPDEAARLRDKKNPPKTESGDNSH</sequence>
<feature type="transmembrane region" description="Helical" evidence="7">
    <location>
        <begin position="400"/>
        <end position="416"/>
    </location>
</feature>
<feature type="transmembrane region" description="Helical" evidence="7">
    <location>
        <begin position="629"/>
        <end position="657"/>
    </location>
</feature>
<keyword evidence="8" id="KW-0732">Signal</keyword>
<organism evidence="11 12">
    <name type="scientific">Algoriphagus oliviformis</name>
    <dbReference type="NCBI Taxonomy" id="2811231"/>
    <lineage>
        <taxon>Bacteria</taxon>
        <taxon>Pseudomonadati</taxon>
        <taxon>Bacteroidota</taxon>
        <taxon>Cytophagia</taxon>
        <taxon>Cytophagales</taxon>
        <taxon>Cyclobacteriaceae</taxon>
        <taxon>Algoriphagus</taxon>
    </lineage>
</organism>
<dbReference type="InterPro" id="IPR011066">
    <property type="entry name" value="MscS_channel_C_sf"/>
</dbReference>
<evidence type="ECO:0000256" key="3">
    <source>
        <dbReference type="ARBA" id="ARBA00022475"/>
    </source>
</evidence>
<dbReference type="Pfam" id="PF21082">
    <property type="entry name" value="MS_channel_3rd"/>
    <property type="match status" value="1"/>
</dbReference>
<feature type="domain" description="Mechanosensitive ion channel MscS C-terminal" evidence="10">
    <location>
        <begin position="718"/>
        <end position="800"/>
    </location>
</feature>
<keyword evidence="4 7" id="KW-0812">Transmembrane</keyword>
<comment type="similarity">
    <text evidence="2">Belongs to the MscS (TC 1.A.23) family.</text>
</comment>
<dbReference type="EMBL" id="JAFKCT010000007">
    <property type="protein sequence ID" value="MBN7812398.1"/>
    <property type="molecule type" value="Genomic_DNA"/>
</dbReference>
<evidence type="ECO:0000256" key="5">
    <source>
        <dbReference type="ARBA" id="ARBA00022989"/>
    </source>
</evidence>
<dbReference type="RefSeq" id="WP_206579180.1">
    <property type="nucleotide sequence ID" value="NZ_JAFKCT010000007.1"/>
</dbReference>
<proteinExistence type="inferred from homology"/>
<evidence type="ECO:0000256" key="7">
    <source>
        <dbReference type="SAM" id="Phobius"/>
    </source>
</evidence>
<gene>
    <name evidence="11" type="ORF">J0A68_15705</name>
</gene>
<keyword evidence="12" id="KW-1185">Reference proteome</keyword>
<dbReference type="InterPro" id="IPR049278">
    <property type="entry name" value="MS_channel_C"/>
</dbReference>
<dbReference type="PANTHER" id="PTHR30347">
    <property type="entry name" value="POTASSIUM CHANNEL RELATED"/>
    <property type="match status" value="1"/>
</dbReference>
<feature type="transmembrane region" description="Helical" evidence="7">
    <location>
        <begin position="514"/>
        <end position="533"/>
    </location>
</feature>
<feature type="transmembrane region" description="Helical" evidence="7">
    <location>
        <begin position="375"/>
        <end position="394"/>
    </location>
</feature>
<name>A0ABS3C5K0_9BACT</name>
<reference evidence="11 12" key="1">
    <citation type="submission" date="2021-03" db="EMBL/GenBank/DDBJ databases">
        <title>novel species isolated from a fishpond in China.</title>
        <authorList>
            <person name="Lu H."/>
            <person name="Cai Z."/>
        </authorList>
    </citation>
    <scope>NUCLEOTIDE SEQUENCE [LARGE SCALE GENOMIC DNA]</scope>
    <source>
        <strain evidence="11 12">H41</strain>
    </source>
</reference>
<feature type="chain" id="PRO_5045289740" evidence="8">
    <location>
        <begin position="22"/>
        <end position="835"/>
    </location>
</feature>
<dbReference type="InterPro" id="IPR023408">
    <property type="entry name" value="MscS_beta-dom_sf"/>
</dbReference>
<feature type="transmembrane region" description="Helical" evidence="7">
    <location>
        <begin position="437"/>
        <end position="456"/>
    </location>
</feature>
<dbReference type="InterPro" id="IPR010920">
    <property type="entry name" value="LSM_dom_sf"/>
</dbReference>
<dbReference type="SUPFAM" id="SSF82689">
    <property type="entry name" value="Mechanosensitive channel protein MscS (YggB), C-terminal domain"/>
    <property type="match status" value="1"/>
</dbReference>
<protein>
    <submittedName>
        <fullName evidence="11">Mechanosensitive ion channel</fullName>
    </submittedName>
</protein>
<dbReference type="Gene3D" id="1.10.287.1260">
    <property type="match status" value="1"/>
</dbReference>
<evidence type="ECO:0000313" key="12">
    <source>
        <dbReference type="Proteomes" id="UP000664317"/>
    </source>
</evidence>
<keyword evidence="3" id="KW-1003">Cell membrane</keyword>
<feature type="transmembrane region" description="Helical" evidence="7">
    <location>
        <begin position="345"/>
        <end position="363"/>
    </location>
</feature>
<evidence type="ECO:0000256" key="8">
    <source>
        <dbReference type="SAM" id="SignalP"/>
    </source>
</evidence>
<evidence type="ECO:0000256" key="4">
    <source>
        <dbReference type="ARBA" id="ARBA00022692"/>
    </source>
</evidence>
<accession>A0ABS3C5K0</accession>
<dbReference type="Proteomes" id="UP000664317">
    <property type="component" value="Unassembled WGS sequence"/>
</dbReference>
<dbReference type="Pfam" id="PF00924">
    <property type="entry name" value="MS_channel_2nd"/>
    <property type="match status" value="1"/>
</dbReference>
<feature type="transmembrane region" description="Helical" evidence="7">
    <location>
        <begin position="468"/>
        <end position="489"/>
    </location>
</feature>
<keyword evidence="5 7" id="KW-1133">Transmembrane helix</keyword>
<feature type="transmembrane region" description="Helical" evidence="7">
    <location>
        <begin position="553"/>
        <end position="575"/>
    </location>
</feature>
<evidence type="ECO:0000259" key="9">
    <source>
        <dbReference type="Pfam" id="PF00924"/>
    </source>
</evidence>
<feature type="signal peptide" evidence="8">
    <location>
        <begin position="1"/>
        <end position="21"/>
    </location>
</feature>
<feature type="domain" description="Mechanosensitive ion channel MscS" evidence="9">
    <location>
        <begin position="644"/>
        <end position="710"/>
    </location>
</feature>
<evidence type="ECO:0000256" key="6">
    <source>
        <dbReference type="ARBA" id="ARBA00023136"/>
    </source>
</evidence>
<dbReference type="SUPFAM" id="SSF50182">
    <property type="entry name" value="Sm-like ribonucleoproteins"/>
    <property type="match status" value="1"/>
</dbReference>
<dbReference type="Gene3D" id="2.30.30.60">
    <property type="match status" value="1"/>
</dbReference>